<proteinExistence type="predicted"/>
<evidence type="ECO:0000256" key="2">
    <source>
        <dbReference type="ARBA" id="ARBA00023315"/>
    </source>
</evidence>
<dbReference type="Pfam" id="PF13673">
    <property type="entry name" value="Acetyltransf_10"/>
    <property type="match status" value="1"/>
</dbReference>
<keyword evidence="1 4" id="KW-0808">Transferase</keyword>
<dbReference type="AlphaFoldDB" id="A0ABD7UY69"/>
<keyword evidence="2 4" id="KW-0012">Acyltransferase</keyword>
<evidence type="ECO:0000313" key="5">
    <source>
        <dbReference type="Proteomes" id="UP000360750"/>
    </source>
</evidence>
<protein>
    <submittedName>
        <fullName evidence="4">Uncharacterized N-acetyltransferase YjaB</fullName>
        <ecNumber evidence="4">2.3.1.-</ecNumber>
    </submittedName>
</protein>
<organism evidence="4 5">
    <name type="scientific">Gordonia paraffinivorans</name>
    <dbReference type="NCBI Taxonomy" id="175628"/>
    <lineage>
        <taxon>Bacteria</taxon>
        <taxon>Bacillati</taxon>
        <taxon>Actinomycetota</taxon>
        <taxon>Actinomycetes</taxon>
        <taxon>Mycobacteriales</taxon>
        <taxon>Gordoniaceae</taxon>
        <taxon>Gordonia</taxon>
    </lineage>
</organism>
<dbReference type="InterPro" id="IPR000182">
    <property type="entry name" value="GNAT_dom"/>
</dbReference>
<comment type="caution">
    <text evidence="4">The sequence shown here is derived from an EMBL/GenBank/DDBJ whole genome shotgun (WGS) entry which is preliminary data.</text>
</comment>
<dbReference type="InterPro" id="IPR016181">
    <property type="entry name" value="Acyl_CoA_acyltransferase"/>
</dbReference>
<evidence type="ECO:0000256" key="1">
    <source>
        <dbReference type="ARBA" id="ARBA00022679"/>
    </source>
</evidence>
<dbReference type="PANTHER" id="PTHR43800:SF1">
    <property type="entry name" value="PEPTIDYL-LYSINE N-ACETYLTRANSFERASE YJAB"/>
    <property type="match status" value="1"/>
</dbReference>
<dbReference type="EMBL" id="CAACYD010000003">
    <property type="protein sequence ID" value="VFA81305.1"/>
    <property type="molecule type" value="Genomic_DNA"/>
</dbReference>
<dbReference type="CDD" id="cd04301">
    <property type="entry name" value="NAT_SF"/>
    <property type="match status" value="1"/>
</dbReference>
<dbReference type="Gene3D" id="3.40.630.30">
    <property type="match status" value="1"/>
</dbReference>
<reference evidence="4 5" key="1">
    <citation type="submission" date="2019-02" db="EMBL/GenBank/DDBJ databases">
        <authorList>
            <consortium name="Pathogen Informatics"/>
        </authorList>
    </citation>
    <scope>NUCLEOTIDE SEQUENCE [LARGE SCALE GENOMIC DNA]</scope>
    <source>
        <strain evidence="4 5">3012STDY6756503</strain>
    </source>
</reference>
<feature type="domain" description="N-acetyltransferase" evidence="3">
    <location>
        <begin position="1"/>
        <end position="135"/>
    </location>
</feature>
<dbReference type="EC" id="2.3.1.-" evidence="4"/>
<evidence type="ECO:0000259" key="3">
    <source>
        <dbReference type="PROSITE" id="PS51186"/>
    </source>
</evidence>
<dbReference type="GO" id="GO:0016746">
    <property type="term" value="F:acyltransferase activity"/>
    <property type="evidence" value="ECO:0007669"/>
    <property type="project" value="UniProtKB-KW"/>
</dbReference>
<dbReference type="NCBIfam" id="NF007807">
    <property type="entry name" value="PRK10514.1"/>
    <property type="match status" value="1"/>
</dbReference>
<gene>
    <name evidence="4" type="primary">yjaB</name>
    <name evidence="4" type="ORF">NCTC8139_00361</name>
</gene>
<dbReference type="PANTHER" id="PTHR43800">
    <property type="entry name" value="PEPTIDYL-LYSINE N-ACETYLTRANSFERASE YJAB"/>
    <property type="match status" value="1"/>
</dbReference>
<name>A0ABD7UY69_9ACTN</name>
<sequence>MGVWRSAVDATHDFLAEADRDEIEGRMATVYLPQVELTVADADGTPVGFAGVSGPRLEMLFVRADVRGAGVGTTLLAHAVDAAGIRAVDVNEQNDQAVRFYLRRGFEVIGRSDRDEAGRPYPLLHLALVAERPSP</sequence>
<evidence type="ECO:0000313" key="4">
    <source>
        <dbReference type="EMBL" id="VFA81305.1"/>
    </source>
</evidence>
<dbReference type="PROSITE" id="PS51186">
    <property type="entry name" value="GNAT"/>
    <property type="match status" value="1"/>
</dbReference>
<dbReference type="Proteomes" id="UP000360750">
    <property type="component" value="Unassembled WGS sequence"/>
</dbReference>
<accession>A0ABD7UY69</accession>
<dbReference type="SUPFAM" id="SSF55729">
    <property type="entry name" value="Acyl-CoA N-acyltransferases (Nat)"/>
    <property type="match status" value="1"/>
</dbReference>